<evidence type="ECO:0000313" key="3">
    <source>
        <dbReference type="EMBL" id="KAG2604026.1"/>
    </source>
</evidence>
<proteinExistence type="predicted"/>
<evidence type="ECO:0000259" key="2">
    <source>
        <dbReference type="Pfam" id="PF12274"/>
    </source>
</evidence>
<organism evidence="3 4">
    <name type="scientific">Panicum virgatum</name>
    <name type="common">Blackwell switchgrass</name>
    <dbReference type="NCBI Taxonomy" id="38727"/>
    <lineage>
        <taxon>Eukaryota</taxon>
        <taxon>Viridiplantae</taxon>
        <taxon>Streptophyta</taxon>
        <taxon>Embryophyta</taxon>
        <taxon>Tracheophyta</taxon>
        <taxon>Spermatophyta</taxon>
        <taxon>Magnoliopsida</taxon>
        <taxon>Liliopsida</taxon>
        <taxon>Poales</taxon>
        <taxon>Poaceae</taxon>
        <taxon>PACMAD clade</taxon>
        <taxon>Panicoideae</taxon>
        <taxon>Panicodae</taxon>
        <taxon>Paniceae</taxon>
        <taxon>Panicinae</taxon>
        <taxon>Panicum</taxon>
        <taxon>Panicum sect. Hiantes</taxon>
    </lineage>
</organism>
<feature type="region of interest" description="Disordered" evidence="1">
    <location>
        <begin position="139"/>
        <end position="173"/>
    </location>
</feature>
<sequence length="479" mass="52985">MPQPHPRIQGGTEPYGQIRIPRIQGGAEPYGQIRIPDGLLFNVFRAPDGRFYTDHPRVKGPFRNYLRLRNAICHFFGCRNLQLRVTQGGPTIRPRGTRRASAPVVTEDSPSLPLPPPPPPPPPSDLVAAVAESASALTLQDADVSSSEELLSSSEESITSSPRTVPHSTINSSSSFSPFRLEKLMAGAAESASAQTLKEADVSSSEELLDATSSAELSTASPSSVLPDTADNSPPSASSVGPPILLCRPPNWYQDFYIRTDRKGYLQMYPDLGGPFGSLQEAEAAVNRHLDKRRLPEICQKPSEGPRAEWLIKQCLYYPDGMPKRGPNAPRKNSKHHMRPLVKAVVDQYNDYNNLYKDLAHELEDLVSFDWMYENNKTYYHFNFTTKANKADDVNLFFAEVMCIKNGYAVTCCCMIKPKDDGCCYGCTNPKQNVIHPNNSCAYIGGHVNGNVPFGGDDYSSDEDDEAFVARLRFFFKGQ</sequence>
<dbReference type="Pfam" id="PF12274">
    <property type="entry name" value="DUF3615"/>
    <property type="match status" value="1"/>
</dbReference>
<gene>
    <name evidence="3" type="ORF">PVAP13_4NG032200</name>
</gene>
<name>A0A8T0T6Q6_PANVG</name>
<accession>A0A8T0T6Q6</accession>
<keyword evidence="4" id="KW-1185">Reference proteome</keyword>
<dbReference type="InterPro" id="IPR022059">
    <property type="entry name" value="DUF3615"/>
</dbReference>
<feature type="region of interest" description="Disordered" evidence="1">
    <location>
        <begin position="87"/>
        <end position="124"/>
    </location>
</feature>
<feature type="compositionally biased region" description="Polar residues" evidence="1">
    <location>
        <begin position="230"/>
        <end position="239"/>
    </location>
</feature>
<feature type="domain" description="DUF3615" evidence="2">
    <location>
        <begin position="342"/>
        <end position="437"/>
    </location>
</feature>
<evidence type="ECO:0000313" key="4">
    <source>
        <dbReference type="Proteomes" id="UP000823388"/>
    </source>
</evidence>
<evidence type="ECO:0000256" key="1">
    <source>
        <dbReference type="SAM" id="MobiDB-lite"/>
    </source>
</evidence>
<dbReference type="PANTHER" id="PTHR33326:SF44">
    <property type="entry name" value="OS10G0494950 PROTEIN"/>
    <property type="match status" value="1"/>
</dbReference>
<feature type="compositionally biased region" description="Low complexity" evidence="1">
    <location>
        <begin position="145"/>
        <end position="161"/>
    </location>
</feature>
<feature type="compositionally biased region" description="Low complexity" evidence="1">
    <location>
        <begin position="203"/>
        <end position="224"/>
    </location>
</feature>
<dbReference type="OrthoDB" id="687911at2759"/>
<dbReference type="AlphaFoldDB" id="A0A8T0T6Q6"/>
<feature type="compositionally biased region" description="Pro residues" evidence="1">
    <location>
        <begin position="112"/>
        <end position="124"/>
    </location>
</feature>
<dbReference type="PANTHER" id="PTHR33326">
    <property type="entry name" value="OS05G0543800 PROTEIN"/>
    <property type="match status" value="1"/>
</dbReference>
<dbReference type="Proteomes" id="UP000823388">
    <property type="component" value="Chromosome 4N"/>
</dbReference>
<reference evidence="3" key="1">
    <citation type="submission" date="2020-05" db="EMBL/GenBank/DDBJ databases">
        <title>WGS assembly of Panicum virgatum.</title>
        <authorList>
            <person name="Lovell J.T."/>
            <person name="Jenkins J."/>
            <person name="Shu S."/>
            <person name="Juenger T.E."/>
            <person name="Schmutz J."/>
        </authorList>
    </citation>
    <scope>NUCLEOTIDE SEQUENCE</scope>
    <source>
        <strain evidence="3">AP13</strain>
    </source>
</reference>
<comment type="caution">
    <text evidence="3">The sequence shown here is derived from an EMBL/GenBank/DDBJ whole genome shotgun (WGS) entry which is preliminary data.</text>
</comment>
<feature type="region of interest" description="Disordered" evidence="1">
    <location>
        <begin position="197"/>
        <end position="244"/>
    </location>
</feature>
<protein>
    <recommendedName>
        <fullName evidence="2">DUF3615 domain-containing protein</fullName>
    </recommendedName>
</protein>
<feature type="compositionally biased region" description="Polar residues" evidence="1">
    <location>
        <begin position="162"/>
        <end position="171"/>
    </location>
</feature>
<dbReference type="EMBL" id="CM029044">
    <property type="protein sequence ID" value="KAG2604026.1"/>
    <property type="molecule type" value="Genomic_DNA"/>
</dbReference>